<gene>
    <name evidence="7" type="ORF">LX87_02218</name>
</gene>
<dbReference type="Proteomes" id="UP000248790">
    <property type="component" value="Unassembled WGS sequence"/>
</dbReference>
<sequence>MDNHYLLWTQAISGDATAYARLVHLFFQPLFLYGCKFTRNRELIKDCIQDVFLEVWQKRALLDSEIPPKPYLMASLRRRIHRVVLANRLVLDPDDRCADPEFEVEFSVEEAFIREEATLETAGQCLRLLHSLPKRQQEVIYLKYFQELSRDQMAEVMNISPQSVSNLIQLALKWLRSRLKSKVLLVLLLFPYFC</sequence>
<dbReference type="PANTHER" id="PTHR43133">
    <property type="entry name" value="RNA POLYMERASE ECF-TYPE SIGMA FACTO"/>
    <property type="match status" value="1"/>
</dbReference>
<comment type="similarity">
    <text evidence="1">Belongs to the sigma-70 factor family. ECF subfamily.</text>
</comment>
<feature type="domain" description="RNA polymerase sigma factor 70 region 4 type 2" evidence="6">
    <location>
        <begin position="126"/>
        <end position="175"/>
    </location>
</feature>
<evidence type="ECO:0000313" key="7">
    <source>
        <dbReference type="EMBL" id="RAK00511.1"/>
    </source>
</evidence>
<feature type="domain" description="RNA polymerase sigma-70 region 2" evidence="5">
    <location>
        <begin position="35"/>
        <end position="83"/>
    </location>
</feature>
<dbReference type="OrthoDB" id="9150024at2"/>
<dbReference type="SUPFAM" id="SSF88659">
    <property type="entry name" value="Sigma3 and sigma4 domains of RNA polymerase sigma factors"/>
    <property type="match status" value="1"/>
</dbReference>
<dbReference type="RefSeq" id="WP_111628245.1">
    <property type="nucleotide sequence ID" value="NZ_QLMC01000002.1"/>
</dbReference>
<protein>
    <submittedName>
        <fullName evidence="7">RNA polymerase sigma factor (Sigma-70 family)</fullName>
    </submittedName>
</protein>
<organism evidence="7 8">
    <name type="scientific">Larkinella arboricola</name>
    <dbReference type="NCBI Taxonomy" id="643671"/>
    <lineage>
        <taxon>Bacteria</taxon>
        <taxon>Pseudomonadati</taxon>
        <taxon>Bacteroidota</taxon>
        <taxon>Cytophagia</taxon>
        <taxon>Cytophagales</taxon>
        <taxon>Spirosomataceae</taxon>
        <taxon>Larkinella</taxon>
    </lineage>
</organism>
<dbReference type="InterPro" id="IPR039425">
    <property type="entry name" value="RNA_pol_sigma-70-like"/>
</dbReference>
<dbReference type="NCBIfam" id="TIGR02937">
    <property type="entry name" value="sigma70-ECF"/>
    <property type="match status" value="1"/>
</dbReference>
<dbReference type="InterPro" id="IPR014284">
    <property type="entry name" value="RNA_pol_sigma-70_dom"/>
</dbReference>
<evidence type="ECO:0000256" key="3">
    <source>
        <dbReference type="ARBA" id="ARBA00023082"/>
    </source>
</evidence>
<dbReference type="Gene3D" id="1.10.10.10">
    <property type="entry name" value="Winged helix-like DNA-binding domain superfamily/Winged helix DNA-binding domain"/>
    <property type="match status" value="1"/>
</dbReference>
<keyword evidence="4" id="KW-0804">Transcription</keyword>
<name>A0A327X1V3_LARAB</name>
<dbReference type="InterPro" id="IPR013249">
    <property type="entry name" value="RNA_pol_sigma70_r4_t2"/>
</dbReference>
<reference evidence="7 8" key="1">
    <citation type="submission" date="2018-06" db="EMBL/GenBank/DDBJ databases">
        <title>Genomic Encyclopedia of Archaeal and Bacterial Type Strains, Phase II (KMG-II): from individual species to whole genera.</title>
        <authorList>
            <person name="Goeker M."/>
        </authorList>
    </citation>
    <scope>NUCLEOTIDE SEQUENCE [LARGE SCALE GENOMIC DNA]</scope>
    <source>
        <strain evidence="7 8">DSM 21851</strain>
    </source>
</reference>
<dbReference type="CDD" id="cd06171">
    <property type="entry name" value="Sigma70_r4"/>
    <property type="match status" value="1"/>
</dbReference>
<dbReference type="GO" id="GO:0003677">
    <property type="term" value="F:DNA binding"/>
    <property type="evidence" value="ECO:0007669"/>
    <property type="project" value="InterPro"/>
</dbReference>
<dbReference type="SUPFAM" id="SSF88946">
    <property type="entry name" value="Sigma2 domain of RNA polymerase sigma factors"/>
    <property type="match status" value="1"/>
</dbReference>
<evidence type="ECO:0000256" key="4">
    <source>
        <dbReference type="ARBA" id="ARBA00023163"/>
    </source>
</evidence>
<evidence type="ECO:0000256" key="2">
    <source>
        <dbReference type="ARBA" id="ARBA00023015"/>
    </source>
</evidence>
<dbReference type="InterPro" id="IPR013324">
    <property type="entry name" value="RNA_pol_sigma_r3/r4-like"/>
</dbReference>
<dbReference type="GO" id="GO:0006352">
    <property type="term" value="P:DNA-templated transcription initiation"/>
    <property type="evidence" value="ECO:0007669"/>
    <property type="project" value="InterPro"/>
</dbReference>
<evidence type="ECO:0000256" key="1">
    <source>
        <dbReference type="ARBA" id="ARBA00010641"/>
    </source>
</evidence>
<dbReference type="InterPro" id="IPR007627">
    <property type="entry name" value="RNA_pol_sigma70_r2"/>
</dbReference>
<dbReference type="Pfam" id="PF08281">
    <property type="entry name" value="Sigma70_r4_2"/>
    <property type="match status" value="1"/>
</dbReference>
<evidence type="ECO:0000313" key="8">
    <source>
        <dbReference type="Proteomes" id="UP000248790"/>
    </source>
</evidence>
<comment type="caution">
    <text evidence="7">The sequence shown here is derived from an EMBL/GenBank/DDBJ whole genome shotgun (WGS) entry which is preliminary data.</text>
</comment>
<dbReference type="PANTHER" id="PTHR43133:SF46">
    <property type="entry name" value="RNA POLYMERASE SIGMA-70 FACTOR ECF SUBFAMILY"/>
    <property type="match status" value="1"/>
</dbReference>
<accession>A0A327X1V3</accession>
<dbReference type="InterPro" id="IPR013325">
    <property type="entry name" value="RNA_pol_sigma_r2"/>
</dbReference>
<dbReference type="EMBL" id="QLMC01000002">
    <property type="protein sequence ID" value="RAK00511.1"/>
    <property type="molecule type" value="Genomic_DNA"/>
</dbReference>
<keyword evidence="3" id="KW-0731">Sigma factor</keyword>
<dbReference type="GO" id="GO:0016987">
    <property type="term" value="F:sigma factor activity"/>
    <property type="evidence" value="ECO:0007669"/>
    <property type="project" value="UniProtKB-KW"/>
</dbReference>
<dbReference type="Pfam" id="PF04542">
    <property type="entry name" value="Sigma70_r2"/>
    <property type="match status" value="1"/>
</dbReference>
<dbReference type="AlphaFoldDB" id="A0A327X1V3"/>
<dbReference type="InterPro" id="IPR036388">
    <property type="entry name" value="WH-like_DNA-bd_sf"/>
</dbReference>
<evidence type="ECO:0000259" key="5">
    <source>
        <dbReference type="Pfam" id="PF04542"/>
    </source>
</evidence>
<dbReference type="Gene3D" id="1.10.1740.10">
    <property type="match status" value="1"/>
</dbReference>
<proteinExistence type="inferred from homology"/>
<keyword evidence="8" id="KW-1185">Reference proteome</keyword>
<keyword evidence="2" id="KW-0805">Transcription regulation</keyword>
<evidence type="ECO:0000259" key="6">
    <source>
        <dbReference type="Pfam" id="PF08281"/>
    </source>
</evidence>